<dbReference type="InterPro" id="IPR001434">
    <property type="entry name" value="OmcB-like_DUF11"/>
</dbReference>
<dbReference type="InterPro" id="IPR013783">
    <property type="entry name" value="Ig-like_fold"/>
</dbReference>
<dbReference type="InterPro" id="IPR033764">
    <property type="entry name" value="Sdr_B"/>
</dbReference>
<feature type="chain" id="PRO_5046232366" evidence="5">
    <location>
        <begin position="51"/>
        <end position="2633"/>
    </location>
</feature>
<feature type="region of interest" description="Disordered" evidence="4">
    <location>
        <begin position="1805"/>
        <end position="1828"/>
    </location>
</feature>
<gene>
    <name evidence="8" type="ORF">OK345_12010</name>
</gene>
<evidence type="ECO:0000256" key="4">
    <source>
        <dbReference type="SAM" id="MobiDB-lite"/>
    </source>
</evidence>
<feature type="domain" description="DUF11" evidence="6">
    <location>
        <begin position="1870"/>
        <end position="1979"/>
    </location>
</feature>
<feature type="compositionally biased region" description="Polar residues" evidence="4">
    <location>
        <begin position="1807"/>
        <end position="1828"/>
    </location>
</feature>
<protein>
    <submittedName>
        <fullName evidence="8">Carboxypeptidase regulatory-like domain-containing protein</fullName>
    </submittedName>
</protein>
<feature type="domain" description="DUF11" evidence="6">
    <location>
        <begin position="312"/>
        <end position="447"/>
    </location>
</feature>
<feature type="signal peptide" evidence="5">
    <location>
        <begin position="1"/>
        <end position="50"/>
    </location>
</feature>
<feature type="domain" description="DUF11" evidence="6">
    <location>
        <begin position="2315"/>
        <end position="2420"/>
    </location>
</feature>
<evidence type="ECO:0000313" key="9">
    <source>
        <dbReference type="Proteomes" id="UP001209922"/>
    </source>
</evidence>
<feature type="region of interest" description="Disordered" evidence="4">
    <location>
        <begin position="1353"/>
        <end position="1372"/>
    </location>
</feature>
<feature type="compositionally biased region" description="Polar residues" evidence="4">
    <location>
        <begin position="2624"/>
        <end position="2633"/>
    </location>
</feature>
<feature type="compositionally biased region" description="Low complexity" evidence="4">
    <location>
        <begin position="1698"/>
        <end position="1707"/>
    </location>
</feature>
<dbReference type="Pfam" id="PF01345">
    <property type="entry name" value="DUF11"/>
    <property type="match status" value="4"/>
</dbReference>
<feature type="compositionally biased region" description="Low complexity" evidence="4">
    <location>
        <begin position="2256"/>
        <end position="2269"/>
    </location>
</feature>
<evidence type="ECO:0000256" key="1">
    <source>
        <dbReference type="ARBA" id="ARBA00004613"/>
    </source>
</evidence>
<accession>A0ABT3JXK9</accession>
<feature type="domain" description="SD-repeat containing protein B" evidence="7">
    <location>
        <begin position="1626"/>
        <end position="1733"/>
    </location>
</feature>
<feature type="region of interest" description="Disordered" evidence="4">
    <location>
        <begin position="1311"/>
        <end position="1341"/>
    </location>
</feature>
<feature type="domain" description="SD-repeat containing protein B" evidence="7">
    <location>
        <begin position="1346"/>
        <end position="1434"/>
    </location>
</feature>
<dbReference type="InterPro" id="IPR047589">
    <property type="entry name" value="DUF11_rpt"/>
</dbReference>
<evidence type="ECO:0000256" key="5">
    <source>
        <dbReference type="SAM" id="SignalP"/>
    </source>
</evidence>
<feature type="region of interest" description="Disordered" evidence="4">
    <location>
        <begin position="2574"/>
        <end position="2633"/>
    </location>
</feature>
<sequence length="2633" mass="268754">MYKQQGRASAGMGALGAVLSQVKAAFSAGNHRLGIFGLAAALLAAPSAQAAVTPTQVTTAPDIGIGQQVDVSINWTRTGGAGDTISIVIPAQLQVDPPAPPANCTYSAPNMTCTAPAGSSGILVFPVQGAIAGGFNLSATGTSGPAAAFSGQVRNAGDLTVVKDMTSPASGNPLAGGLVTFQLAPNIATGGNEVPVGGSITITDTLPGNASTGLVLEEIVVSGPLTPSCNTVANANSTRTLTCTYSAGGSAITAAQLNASRINVTGRTESHGSFVNTAQISSGNTLYIDLNAGNNTVSLPYNTNPATDLAVAITSTISNSSASPSPGLSSRTITLTVSNNGPMTSAAGAVVETVVPAGFTLGTLPAGCTAAAGSLTISPPVGGGTQTGSWSGTKVTCTAGALNEGQNAQFVLPITLDNAGRNGLYLPAVVTPPAGQNDGRLENNSATRRYWMAPSAADLGMGKSKSPAKVAAGGTVTTSLRVTNHGPETVTWDADHRLRVVDWLDPREIAGGAIGTPTGGWSCIVTPNSPRAGYPDLTTQVSCEHTGPGMMAVGQYREFSFTHTVVDAATLGPDPVALQNLACTGSEVLRLLGLDENDGPQPADPADSGASGGIGENGLDGQDCRGVTGQGTTILAGEARVGIVKASSVDGTNWYDNVADAPTLAAADNDLHWRMTITTASVAQNPAQKTIPNLQVKDIYRGLMRAAGTPGYVSPNITFSYDTSGAPGVTHSCPASISGNPQNHGHGNGVVETGGTYEQVCNFNNVPPGSTIVVTATLTRPLGVTNANGWLDNEATLDSINAFLEDLSGGGNLSDSARVVVERRADVALTSKTVATSIPASGGNNPMASVGETVMFTITARNQGQDHIAAGNFRITDSLFTGTPSPTVPAFEVLGVDAADPAKMSCAASNLASGSISCVNTGVISRHEVQTITVRARVKRPASYAGVLGDKLYENVTNTAYVHLDNMCEYRVDGVADSATCGDANALANNTASAVFDVTVPSFDLQQGKVPLFPAGQSEFRAGDDLRYRFSIRNAGPSIAESIVMTDRLTVPAGFTLVLQAPAPGNLNAAPASSGYTLANKTIACSQAAPSAEAVCTFDTLDVNEEVNFELVFRPVGVADTTVIFGNAVNVCADETNSYESSGKCDADPAQAGNNLAAINNVLFPSTDLEVVSKTATVSPVDVGQPVPWQIVLRNNGISTSTQMRLVDTLPAGFEWVGSTAPGVGSATGGATLSAGGGNLTVLAGPPASPDAANVCYVSNGIANVTGPAQQQEVTCHIDGNFPANSGFTLTLHARPKAGVYTGPYLSNVNNHATVSPGKDADGEDLAKDSDPDNNDGDGPVQVRDASIGGRVFLDRNNNGDQDGTGAPQDAGLNGVNLTLTGIDLYGNTVNLTVTTDAQGDYSFGNLAPSNADGYTITQDQGTVPAAYNNGVPQPNTPRSNRNGTSTGVTPAAGGYAVNNTPGSSVIGGIVLGSGGQGVQFDFPETDLLSLSGYVFADNEPDDVYVPGVTDTPIAGATLELLILQGGVYVPVGGPSATAVTGSDGFYEFSGLVGGETYAVRQLLPTGYANKPSAVRPGRIGGSPCTVCSVATGVSGDAATTDRISGIVLSANGTDFNFGEMARNSSIGGKVWIDRNNDGVVDPDETGLPGVDVTLTGTDAAGNVLPPVTVTTDADGNYTFENLPPGTYTVTEPTQPAGTNNGQTVPGTTGGTGTPATTTPSAITGITLGVNEHSTGNNFGEIPPGVISGRVYNDGNDNGLVDNGEGGIANVTVELTGTDDLGQPVSMTTTTDADGRYRFEGLRPGTYTVTEPTQPPETLNGITTPGSINGTPVGVATDKDTTPSAISQIVLPLGGSSIDNNFGEIGDSPDMLVSKSSTTVKFTVNNLATYVIRVRNGGQQPSAGEYVVHDRLPTGLSLAATPAGNGWTCGGAVGDTRFECRSSDVIGAGATSPSEITVTVNVSAAAAEAGTVNNAVLVEGGGENPFRTPTPEERAAFDGDVEDLPLCEDGITRNACRVPNEVQLSASVGGTVWFDIGSEDSLLDGGDERLPSWIVELVDPASGEVVKTTTTAADGSYRFGDVVPGVEWNIRFRDPASGTLWAWPVNRENAAGTGVSCDAAAAIANGEASACRTTDGGVSQLQVVLKPGAHLPQQSLPVDPSGVVYDSSTRDPVPGAVVTLVPVGVCNGYDPLTAVLNAAGGGYTVEGNAISMTVGSNGYYQFVFGPGAPDRCEFRLTVTPPGGYQFVSQVIPPQDGSLSPPGGRGSSHPVQPQATAPTGAVGTETQYWLTLFSGSATGGIIHNHIPLDAAVAPGLVITKTGDRRIAEIGDTVQYTITIRQTAGNPLQTVNVVDTLPRGFTYIEGTARAGGVAVAEPLGKPGPQLGFDVGPLSTGGQIVLTYRVRIGVGAQQGDGVNRAQAHGCSIAGGCIDPVSLTPLPGSVPSNRAEYRVRVTGGVFAEEACVLGKVFVDCNNNHVQDEEELGIPGVRLYFSNGTWVISDSEGKYSYCGLPPQSHTLKVDPSTLPAGSRLTTSSNRNLGDADSLFLDLKNGELHRADFIEGSCSNPVIEQVKARRTQGEVRAPETETGQSQLRFESKPLRAPQQATDSANQRPIVEPRPNPPSASAAQEVQP</sequence>
<feature type="region of interest" description="Disordered" evidence="4">
    <location>
        <begin position="2250"/>
        <end position="2278"/>
    </location>
</feature>
<feature type="compositionally biased region" description="Polar residues" evidence="4">
    <location>
        <begin position="1433"/>
        <end position="1449"/>
    </location>
</feature>
<comment type="caution">
    <text evidence="8">The sequence shown here is derived from an EMBL/GenBank/DDBJ whole genome shotgun (WGS) entry which is preliminary data.</text>
</comment>
<dbReference type="Proteomes" id="UP001209922">
    <property type="component" value="Unassembled WGS sequence"/>
</dbReference>
<feature type="compositionally biased region" description="Basic and acidic residues" evidence="4">
    <location>
        <begin position="1319"/>
        <end position="1331"/>
    </location>
</feature>
<dbReference type="PANTHER" id="PTHR23303">
    <property type="entry name" value="CARBOXYPEPTIDASE REGULATORY REGION-CONTAINING"/>
    <property type="match status" value="1"/>
</dbReference>
<dbReference type="SUPFAM" id="SSF117074">
    <property type="entry name" value="Hypothetical protein PA1324"/>
    <property type="match status" value="6"/>
</dbReference>
<feature type="domain" description="DUF11" evidence="6">
    <location>
        <begin position="1172"/>
        <end position="1228"/>
    </location>
</feature>
<feature type="region of interest" description="Disordered" evidence="4">
    <location>
        <begin position="1433"/>
        <end position="1453"/>
    </location>
</feature>
<feature type="region of interest" description="Disordered" evidence="4">
    <location>
        <begin position="594"/>
        <end position="625"/>
    </location>
</feature>
<dbReference type="Pfam" id="PF17210">
    <property type="entry name" value="SdrD_B"/>
    <property type="match status" value="3"/>
</dbReference>
<keyword evidence="2" id="KW-0964">Secreted</keyword>
<dbReference type="NCBIfam" id="TIGR01451">
    <property type="entry name" value="B_ant_repeat"/>
    <property type="match status" value="3"/>
</dbReference>
<keyword evidence="3 5" id="KW-0732">Signal</keyword>
<dbReference type="Gene3D" id="2.60.40.740">
    <property type="match status" value="1"/>
</dbReference>
<organism evidence="8 9">
    <name type="scientific">Xanthomonas chitinilytica</name>
    <dbReference type="NCBI Taxonomy" id="2989819"/>
    <lineage>
        <taxon>Bacteria</taxon>
        <taxon>Pseudomonadati</taxon>
        <taxon>Pseudomonadota</taxon>
        <taxon>Gammaproteobacteria</taxon>
        <taxon>Lysobacterales</taxon>
        <taxon>Lysobacteraceae</taxon>
        <taxon>Xanthomonas</taxon>
    </lineage>
</organism>
<comment type="subcellular location">
    <subcellularLocation>
        <location evidence="1">Secreted</location>
    </subcellularLocation>
</comment>
<feature type="domain" description="SD-repeat containing protein B" evidence="7">
    <location>
        <begin position="1749"/>
        <end position="1821"/>
    </location>
</feature>
<feature type="region of interest" description="Disordered" evidence="4">
    <location>
        <begin position="1694"/>
        <end position="1716"/>
    </location>
</feature>
<dbReference type="EMBL" id="JAPCHY010000010">
    <property type="protein sequence ID" value="MCW4473227.1"/>
    <property type="molecule type" value="Genomic_DNA"/>
</dbReference>
<evidence type="ECO:0000259" key="7">
    <source>
        <dbReference type="Pfam" id="PF17210"/>
    </source>
</evidence>
<dbReference type="RefSeq" id="WP_265128217.1">
    <property type="nucleotide sequence ID" value="NZ_JAPCHY010000010.1"/>
</dbReference>
<evidence type="ECO:0000256" key="2">
    <source>
        <dbReference type="ARBA" id="ARBA00022525"/>
    </source>
</evidence>
<dbReference type="Gene3D" id="2.60.40.10">
    <property type="entry name" value="Immunoglobulins"/>
    <property type="match status" value="6"/>
</dbReference>
<keyword evidence="9" id="KW-1185">Reference proteome</keyword>
<evidence type="ECO:0000313" key="8">
    <source>
        <dbReference type="EMBL" id="MCW4473227.1"/>
    </source>
</evidence>
<name>A0ABT3JXK9_9XANT</name>
<dbReference type="InterPro" id="IPR051417">
    <property type="entry name" value="SDr/BOS_complex"/>
</dbReference>
<evidence type="ECO:0000259" key="6">
    <source>
        <dbReference type="Pfam" id="PF01345"/>
    </source>
</evidence>
<proteinExistence type="predicted"/>
<reference evidence="8 9" key="1">
    <citation type="submission" date="2022-10" db="EMBL/GenBank/DDBJ databases">
        <title>Xanthomonas sp. H13-6.</title>
        <authorList>
            <person name="Liu X."/>
            <person name="Deng Z."/>
            <person name="Jiang Y."/>
            <person name="Yu T."/>
            <person name="Ai J."/>
        </authorList>
    </citation>
    <scope>NUCLEOTIDE SEQUENCE [LARGE SCALE GENOMIC DNA]</scope>
    <source>
        <strain evidence="8 9">H13-6</strain>
    </source>
</reference>
<evidence type="ECO:0000256" key="3">
    <source>
        <dbReference type="ARBA" id="ARBA00022729"/>
    </source>
</evidence>